<comment type="caution">
    <text evidence="2">The sequence shown here is derived from an EMBL/GenBank/DDBJ whole genome shotgun (WGS) entry which is preliminary data.</text>
</comment>
<dbReference type="EMBL" id="JAPDOD010000051">
    <property type="protein sequence ID" value="MDA0165726.1"/>
    <property type="molecule type" value="Genomic_DNA"/>
</dbReference>
<reference evidence="2" key="1">
    <citation type="submission" date="2022-10" db="EMBL/GenBank/DDBJ databases">
        <title>The WGS of Solirubrobacter ginsenosidimutans DSM 21036.</title>
        <authorList>
            <person name="Jiang Z."/>
        </authorList>
    </citation>
    <scope>NUCLEOTIDE SEQUENCE</scope>
    <source>
        <strain evidence="2">DSM 21036</strain>
    </source>
</reference>
<evidence type="ECO:0000313" key="3">
    <source>
        <dbReference type="Proteomes" id="UP001149140"/>
    </source>
</evidence>
<feature type="region of interest" description="Disordered" evidence="1">
    <location>
        <begin position="183"/>
        <end position="220"/>
    </location>
</feature>
<protein>
    <submittedName>
        <fullName evidence="2">Uncharacterized protein</fullName>
    </submittedName>
</protein>
<feature type="region of interest" description="Disordered" evidence="1">
    <location>
        <begin position="122"/>
        <end position="143"/>
    </location>
</feature>
<evidence type="ECO:0000256" key="1">
    <source>
        <dbReference type="SAM" id="MobiDB-lite"/>
    </source>
</evidence>
<evidence type="ECO:0000313" key="2">
    <source>
        <dbReference type="EMBL" id="MDA0165726.1"/>
    </source>
</evidence>
<sequence>MADAYIGWEELDEPEVSAVAVPSNERLAMLLTERARLERELNRLLGREPASDDEMRENARFPMPIHTAESRMEDRRLALEEQRARAAVKRALERVRLQSRDEARRIDQKRLQERAAIQRDALQQAEARRRQESREAAGRARRVAEGIRGRWAAQRRAALRASEAARRAEWTLFDERSERLRGLAAEASNARRREEREVQAHLDRRAENGRQRRSTAARID</sequence>
<accession>A0A9X3MZ87</accession>
<feature type="compositionally biased region" description="Basic and acidic residues" evidence="1">
    <location>
        <begin position="126"/>
        <end position="143"/>
    </location>
</feature>
<feature type="compositionally biased region" description="Basic residues" evidence="1">
    <location>
        <begin position="211"/>
        <end position="220"/>
    </location>
</feature>
<dbReference type="Proteomes" id="UP001149140">
    <property type="component" value="Unassembled WGS sequence"/>
</dbReference>
<feature type="compositionally biased region" description="Basic and acidic residues" evidence="1">
    <location>
        <begin position="189"/>
        <end position="210"/>
    </location>
</feature>
<name>A0A9X3MZ87_9ACTN</name>
<dbReference type="AlphaFoldDB" id="A0A9X3MZ87"/>
<organism evidence="2 3">
    <name type="scientific">Solirubrobacter ginsenosidimutans</name>
    <dbReference type="NCBI Taxonomy" id="490573"/>
    <lineage>
        <taxon>Bacteria</taxon>
        <taxon>Bacillati</taxon>
        <taxon>Actinomycetota</taxon>
        <taxon>Thermoleophilia</taxon>
        <taxon>Solirubrobacterales</taxon>
        <taxon>Solirubrobacteraceae</taxon>
        <taxon>Solirubrobacter</taxon>
    </lineage>
</organism>
<proteinExistence type="predicted"/>
<dbReference type="RefSeq" id="WP_270044988.1">
    <property type="nucleotide sequence ID" value="NZ_JAPDOD010000051.1"/>
</dbReference>
<gene>
    <name evidence="2" type="ORF">OM076_35995</name>
</gene>
<keyword evidence="3" id="KW-1185">Reference proteome</keyword>